<accession>A0ABU7UAN3</accession>
<evidence type="ECO:0000313" key="1">
    <source>
        <dbReference type="EMBL" id="MEE9683356.1"/>
    </source>
</evidence>
<comment type="caution">
    <text evidence="1">The sequence shown here is derived from an EMBL/GenBank/DDBJ whole genome shotgun (WGS) entry which is preliminary data.</text>
</comment>
<evidence type="ECO:0000313" key="2">
    <source>
        <dbReference type="Proteomes" id="UP001335910"/>
    </source>
</evidence>
<protein>
    <submittedName>
        <fullName evidence="1">Uncharacterized protein</fullName>
    </submittedName>
</protein>
<proteinExistence type="predicted"/>
<dbReference type="RefSeq" id="WP_331393308.1">
    <property type="nucleotide sequence ID" value="NZ_JAZKLI010000001.1"/>
</dbReference>
<dbReference type="Proteomes" id="UP001335910">
    <property type="component" value="Unassembled WGS sequence"/>
</dbReference>
<sequence length="62" mass="6866">MRYFNPETMTEVLPGIHDMTGVIPLPDDCWFFTATEMPEGKQLAVDESGVPVLVDLPAADKE</sequence>
<gene>
    <name evidence="1" type="ORF">V4839_07625</name>
</gene>
<dbReference type="EMBL" id="JAZKLI010000001">
    <property type="protein sequence ID" value="MEE9683356.1"/>
    <property type="molecule type" value="Genomic_DNA"/>
</dbReference>
<name>A0ABU7UAN3_LELAM</name>
<reference evidence="1 2" key="1">
    <citation type="submission" date="2023-10" db="EMBL/GenBank/DDBJ databases">
        <title>Wastewater isolates of ESBL- and carbapenemase-producing Gram-negative bacteria from New Zealand.</title>
        <authorList>
            <person name="Straub C."/>
            <person name="Weaver L."/>
            <person name="Cornelius A."/>
            <person name="Mcgill E."/>
            <person name="Dyet K."/>
            <person name="White L."/>
            <person name="Pattis I."/>
        </authorList>
    </citation>
    <scope>NUCLEOTIDE SEQUENCE [LARGE SCALE GENOMIC DNA]</scope>
    <source>
        <strain evidence="1 2">ESBL35</strain>
    </source>
</reference>
<organism evidence="1 2">
    <name type="scientific">Lelliottia amnigena</name>
    <name type="common">Enterobacter amnigenus</name>
    <dbReference type="NCBI Taxonomy" id="61646"/>
    <lineage>
        <taxon>Bacteria</taxon>
        <taxon>Pseudomonadati</taxon>
        <taxon>Pseudomonadota</taxon>
        <taxon>Gammaproteobacteria</taxon>
        <taxon>Enterobacterales</taxon>
        <taxon>Enterobacteriaceae</taxon>
        <taxon>Lelliottia</taxon>
    </lineage>
</organism>
<keyword evidence="2" id="KW-1185">Reference proteome</keyword>